<dbReference type="Pfam" id="PF05192">
    <property type="entry name" value="MutS_III"/>
    <property type="match status" value="1"/>
</dbReference>
<dbReference type="SMART" id="SM00534">
    <property type="entry name" value="MUTSac"/>
    <property type="match status" value="1"/>
</dbReference>
<name>A0A922CHC6_MANSE</name>
<dbReference type="AlphaFoldDB" id="A0A922CHC6"/>
<dbReference type="Pfam" id="PF00488">
    <property type="entry name" value="MutS_V"/>
    <property type="match status" value="1"/>
</dbReference>
<evidence type="ECO:0000256" key="3">
    <source>
        <dbReference type="ARBA" id="ARBA00022840"/>
    </source>
</evidence>
<keyword evidence="3" id="KW-0067">ATP-binding</keyword>
<dbReference type="GO" id="GO:0005634">
    <property type="term" value="C:nucleus"/>
    <property type="evidence" value="ECO:0007669"/>
    <property type="project" value="TreeGrafter"/>
</dbReference>
<evidence type="ECO:0000256" key="1">
    <source>
        <dbReference type="ARBA" id="ARBA00006271"/>
    </source>
</evidence>
<dbReference type="Proteomes" id="UP000791440">
    <property type="component" value="Unassembled WGS sequence"/>
</dbReference>
<accession>A0A922CHC6</accession>
<dbReference type="PANTHER" id="PTHR11361:SF20">
    <property type="entry name" value="MUTS PROTEIN HOMOLOG 5"/>
    <property type="match status" value="1"/>
</dbReference>
<keyword evidence="6" id="KW-1185">Reference proteome</keyword>
<dbReference type="InterPro" id="IPR000432">
    <property type="entry name" value="DNA_mismatch_repair_MutS_C"/>
</dbReference>
<dbReference type="InterPro" id="IPR045076">
    <property type="entry name" value="MutS"/>
</dbReference>
<dbReference type="EMBL" id="JH668327">
    <property type="protein sequence ID" value="KAG6445969.1"/>
    <property type="molecule type" value="Genomic_DNA"/>
</dbReference>
<dbReference type="InterPro" id="IPR017261">
    <property type="entry name" value="DNA_mismatch_repair_MutS/MSH"/>
</dbReference>
<evidence type="ECO:0000259" key="4">
    <source>
        <dbReference type="PROSITE" id="PS00486"/>
    </source>
</evidence>
<dbReference type="PROSITE" id="PS00486">
    <property type="entry name" value="DNA_MISMATCH_REPAIR_2"/>
    <property type="match status" value="1"/>
</dbReference>
<dbReference type="PANTHER" id="PTHR11361">
    <property type="entry name" value="DNA MISMATCH REPAIR PROTEIN MUTS FAMILY MEMBER"/>
    <property type="match status" value="1"/>
</dbReference>
<dbReference type="GO" id="GO:0140664">
    <property type="term" value="F:ATP-dependent DNA damage sensor activity"/>
    <property type="evidence" value="ECO:0007669"/>
    <property type="project" value="InterPro"/>
</dbReference>
<dbReference type="PIRSF" id="PIRSF037677">
    <property type="entry name" value="DNA_mis_repair_Msh6"/>
    <property type="match status" value="1"/>
</dbReference>
<evidence type="ECO:0000313" key="6">
    <source>
        <dbReference type="Proteomes" id="UP000791440"/>
    </source>
</evidence>
<comment type="caution">
    <text evidence="5">The sequence shown here is derived from an EMBL/GenBank/DDBJ whole genome shotgun (WGS) entry which is preliminary data.</text>
</comment>
<organism evidence="5 6">
    <name type="scientific">Manduca sexta</name>
    <name type="common">Tobacco hawkmoth</name>
    <name type="synonym">Tobacco hornworm</name>
    <dbReference type="NCBI Taxonomy" id="7130"/>
    <lineage>
        <taxon>Eukaryota</taxon>
        <taxon>Metazoa</taxon>
        <taxon>Ecdysozoa</taxon>
        <taxon>Arthropoda</taxon>
        <taxon>Hexapoda</taxon>
        <taxon>Insecta</taxon>
        <taxon>Pterygota</taxon>
        <taxon>Neoptera</taxon>
        <taxon>Endopterygota</taxon>
        <taxon>Lepidoptera</taxon>
        <taxon>Glossata</taxon>
        <taxon>Ditrysia</taxon>
        <taxon>Bombycoidea</taxon>
        <taxon>Sphingidae</taxon>
        <taxon>Sphinginae</taxon>
        <taxon>Sphingini</taxon>
        <taxon>Manduca</taxon>
    </lineage>
</organism>
<dbReference type="GO" id="GO:0030983">
    <property type="term" value="F:mismatched DNA binding"/>
    <property type="evidence" value="ECO:0007669"/>
    <property type="project" value="InterPro"/>
</dbReference>
<gene>
    <name evidence="5" type="ORF">O3G_MSEX004192</name>
</gene>
<dbReference type="GO" id="GO:0005524">
    <property type="term" value="F:ATP binding"/>
    <property type="evidence" value="ECO:0007669"/>
    <property type="project" value="UniProtKB-KW"/>
</dbReference>
<dbReference type="InterPro" id="IPR007696">
    <property type="entry name" value="DNA_mismatch_repair_MutS_core"/>
</dbReference>
<evidence type="ECO:0000313" key="5">
    <source>
        <dbReference type="EMBL" id="KAG6445969.1"/>
    </source>
</evidence>
<dbReference type="GO" id="GO:0006298">
    <property type="term" value="P:mismatch repair"/>
    <property type="evidence" value="ECO:0007669"/>
    <property type="project" value="InterPro"/>
</dbReference>
<sequence length="642" mass="72038">MFLRTLIDFSQTQSVHSLGALLRYLDLHWSSISMSLQTKPQCMSLKIISLNDMVTMDSDTYRGLQIFSTISHPSNFKRGTHGSNKEGFSLFHVFSRCSSTVGYSRMRVLMQHPSRDLSTLKLRQDVVAFFMRSQSDSMLRNICSSLRFIKNVNGMLAKIKALSAKPYQWKSLYNTLYNAVLICEICENGGDSSEFLVKLASCDNKKLYEMALYMNRIIDFDLSKSEGKFTVKAGVDPDLDRKKQTMASLHGLMSETAKVELERLPPFIEECTMVYMPHLGYLLGVKAWADNLTPQQKELPAMKFMFQNNDYIHYKSAGCEELDVMIGDTYPEIVAHETRIMMRLTTIIMENLHTLASVIDMCAELDCLIAISKVCKEFGYVRPILTEEKVISIKQGKHPLHMIQSDTFVPNDAESSNQAGCVKILTGPNSSGKSVYMKQIALIVYLAHIGSFVPAENATIGLVTHLFTRIQSTECVAAHMSAFLIDLKQMSLALQHSTGNSLLIIDEFGKGTSETDGLALLAACINTLLFREECPHILLSTHFLNIKEYIVDSPTVKFLHFEHVVQDGEPVFLFRVCEGSTASSFAREVAAASGIDSRVIHRATAVMDCLMNGQLPQENKKITSKLNRDVEDMKTKLVTYSI</sequence>
<keyword evidence="2" id="KW-0547">Nucleotide-binding</keyword>
<reference evidence="5" key="2">
    <citation type="submission" date="2020-12" db="EMBL/GenBank/DDBJ databases">
        <authorList>
            <person name="Kanost M."/>
        </authorList>
    </citation>
    <scope>NUCLEOTIDE SEQUENCE</scope>
</reference>
<dbReference type="GO" id="GO:0051026">
    <property type="term" value="P:chiasma assembly"/>
    <property type="evidence" value="ECO:0007669"/>
    <property type="project" value="TreeGrafter"/>
</dbReference>
<protein>
    <recommendedName>
        <fullName evidence="4">DNA mismatch repair proteins mutS family domain-containing protein</fullName>
    </recommendedName>
</protein>
<evidence type="ECO:0000256" key="2">
    <source>
        <dbReference type="ARBA" id="ARBA00022741"/>
    </source>
</evidence>
<proteinExistence type="inferred from homology"/>
<comment type="similarity">
    <text evidence="1">Belongs to the DNA mismatch repair MutS family.</text>
</comment>
<feature type="domain" description="DNA mismatch repair proteins mutS family" evidence="4">
    <location>
        <begin position="501"/>
        <end position="517"/>
    </location>
</feature>
<dbReference type="SMART" id="SM00533">
    <property type="entry name" value="MUTSd"/>
    <property type="match status" value="1"/>
</dbReference>
<reference evidence="5" key="1">
    <citation type="journal article" date="2016" name="Insect Biochem. Mol. Biol.">
        <title>Multifaceted biological insights from a draft genome sequence of the tobacco hornworm moth, Manduca sexta.</title>
        <authorList>
            <person name="Kanost M.R."/>
            <person name="Arrese E.L."/>
            <person name="Cao X."/>
            <person name="Chen Y.R."/>
            <person name="Chellapilla S."/>
            <person name="Goldsmith M.R."/>
            <person name="Grosse-Wilde E."/>
            <person name="Heckel D.G."/>
            <person name="Herndon N."/>
            <person name="Jiang H."/>
            <person name="Papanicolaou A."/>
            <person name="Qu J."/>
            <person name="Soulages J.L."/>
            <person name="Vogel H."/>
            <person name="Walters J."/>
            <person name="Waterhouse R.M."/>
            <person name="Ahn S.J."/>
            <person name="Almeida F.C."/>
            <person name="An C."/>
            <person name="Aqrawi P."/>
            <person name="Bretschneider A."/>
            <person name="Bryant W.B."/>
            <person name="Bucks S."/>
            <person name="Chao H."/>
            <person name="Chevignon G."/>
            <person name="Christen J.M."/>
            <person name="Clarke D.F."/>
            <person name="Dittmer N.T."/>
            <person name="Ferguson L.C.F."/>
            <person name="Garavelou S."/>
            <person name="Gordon K.H.J."/>
            <person name="Gunaratna R.T."/>
            <person name="Han Y."/>
            <person name="Hauser F."/>
            <person name="He Y."/>
            <person name="Heidel-Fischer H."/>
            <person name="Hirsh A."/>
            <person name="Hu Y."/>
            <person name="Jiang H."/>
            <person name="Kalra D."/>
            <person name="Klinner C."/>
            <person name="Konig C."/>
            <person name="Kovar C."/>
            <person name="Kroll A.R."/>
            <person name="Kuwar S.S."/>
            <person name="Lee S.L."/>
            <person name="Lehman R."/>
            <person name="Li K."/>
            <person name="Li Z."/>
            <person name="Liang H."/>
            <person name="Lovelace S."/>
            <person name="Lu Z."/>
            <person name="Mansfield J.H."/>
            <person name="McCulloch K.J."/>
            <person name="Mathew T."/>
            <person name="Morton B."/>
            <person name="Muzny D.M."/>
            <person name="Neunemann D."/>
            <person name="Ongeri F."/>
            <person name="Pauchet Y."/>
            <person name="Pu L.L."/>
            <person name="Pyrousis I."/>
            <person name="Rao X.J."/>
            <person name="Redding A."/>
            <person name="Roesel C."/>
            <person name="Sanchez-Gracia A."/>
            <person name="Schaack S."/>
            <person name="Shukla A."/>
            <person name="Tetreau G."/>
            <person name="Wang Y."/>
            <person name="Xiong G.H."/>
            <person name="Traut W."/>
            <person name="Walsh T.K."/>
            <person name="Worley K.C."/>
            <person name="Wu D."/>
            <person name="Wu W."/>
            <person name="Wu Y.Q."/>
            <person name="Zhang X."/>
            <person name="Zou Z."/>
            <person name="Zucker H."/>
            <person name="Briscoe A.D."/>
            <person name="Burmester T."/>
            <person name="Clem R.J."/>
            <person name="Feyereisen R."/>
            <person name="Grimmelikhuijzen C.J.P."/>
            <person name="Hamodrakas S.J."/>
            <person name="Hansson B.S."/>
            <person name="Huguet E."/>
            <person name="Jermiin L.S."/>
            <person name="Lan Q."/>
            <person name="Lehman H.K."/>
            <person name="Lorenzen M."/>
            <person name="Merzendorfer H."/>
            <person name="Michalopoulos I."/>
            <person name="Morton D.B."/>
            <person name="Muthukrishnan S."/>
            <person name="Oakeshott J.G."/>
            <person name="Palmer W."/>
            <person name="Park Y."/>
            <person name="Passarelli A.L."/>
            <person name="Rozas J."/>
            <person name="Schwartz L.M."/>
            <person name="Smith W."/>
            <person name="Southgate A."/>
            <person name="Vilcinskas A."/>
            <person name="Vogt R."/>
            <person name="Wang P."/>
            <person name="Werren J."/>
            <person name="Yu X.Q."/>
            <person name="Zhou J.J."/>
            <person name="Brown S.J."/>
            <person name="Scherer S.E."/>
            <person name="Richards S."/>
            <person name="Blissard G.W."/>
        </authorList>
    </citation>
    <scope>NUCLEOTIDE SEQUENCE</scope>
</reference>